<organism evidence="3 4">
    <name type="scientific">Chitinophaga cymbidii</name>
    <dbReference type="NCBI Taxonomy" id="1096750"/>
    <lineage>
        <taxon>Bacteria</taxon>
        <taxon>Pseudomonadati</taxon>
        <taxon>Bacteroidota</taxon>
        <taxon>Chitinophagia</taxon>
        <taxon>Chitinophagales</taxon>
        <taxon>Chitinophagaceae</taxon>
        <taxon>Chitinophaga</taxon>
    </lineage>
</organism>
<dbReference type="Pfam" id="PF08327">
    <property type="entry name" value="AHSA1"/>
    <property type="match status" value="1"/>
</dbReference>
<comment type="similarity">
    <text evidence="1">Belongs to the AHA1 family.</text>
</comment>
<dbReference type="AlphaFoldDB" id="A0A512RNT1"/>
<dbReference type="OrthoDB" id="2355173at2"/>
<reference evidence="3 4" key="1">
    <citation type="submission" date="2019-07" db="EMBL/GenBank/DDBJ databases">
        <title>Whole genome shotgun sequence of Chitinophaga cymbidii NBRC 109752.</title>
        <authorList>
            <person name="Hosoyama A."/>
            <person name="Uohara A."/>
            <person name="Ohji S."/>
            <person name="Ichikawa N."/>
        </authorList>
    </citation>
    <scope>NUCLEOTIDE SEQUENCE [LARGE SCALE GENOMIC DNA]</scope>
    <source>
        <strain evidence="3 4">NBRC 109752</strain>
    </source>
</reference>
<evidence type="ECO:0000313" key="3">
    <source>
        <dbReference type="EMBL" id="GEP97355.1"/>
    </source>
</evidence>
<dbReference type="CDD" id="cd07814">
    <property type="entry name" value="SRPBCC_CalC_Aha1-like"/>
    <property type="match status" value="1"/>
</dbReference>
<evidence type="ECO:0000259" key="2">
    <source>
        <dbReference type="Pfam" id="PF08327"/>
    </source>
</evidence>
<dbReference type="InterPro" id="IPR023393">
    <property type="entry name" value="START-like_dom_sf"/>
</dbReference>
<name>A0A512RNT1_9BACT</name>
<dbReference type="Gene3D" id="3.30.530.20">
    <property type="match status" value="1"/>
</dbReference>
<evidence type="ECO:0000313" key="4">
    <source>
        <dbReference type="Proteomes" id="UP000321436"/>
    </source>
</evidence>
<dbReference type="Proteomes" id="UP000321436">
    <property type="component" value="Unassembled WGS sequence"/>
</dbReference>
<protein>
    <recommendedName>
        <fullName evidence="2">Activator of Hsp90 ATPase homologue 1/2-like C-terminal domain-containing protein</fullName>
    </recommendedName>
</protein>
<feature type="domain" description="Activator of Hsp90 ATPase homologue 1/2-like C-terminal" evidence="2">
    <location>
        <begin position="14"/>
        <end position="141"/>
    </location>
</feature>
<proteinExistence type="inferred from homology"/>
<accession>A0A512RNT1</accession>
<dbReference type="InterPro" id="IPR013538">
    <property type="entry name" value="ASHA1/2-like_C"/>
</dbReference>
<dbReference type="EMBL" id="BKAU01000004">
    <property type="protein sequence ID" value="GEP97355.1"/>
    <property type="molecule type" value="Genomic_DNA"/>
</dbReference>
<dbReference type="SUPFAM" id="SSF55961">
    <property type="entry name" value="Bet v1-like"/>
    <property type="match status" value="1"/>
</dbReference>
<keyword evidence="4" id="KW-1185">Reference proteome</keyword>
<gene>
    <name evidence="3" type="ORF">CCY01nite_36150</name>
</gene>
<dbReference type="RefSeq" id="WP_146864837.1">
    <property type="nucleotide sequence ID" value="NZ_BKAU01000004.1"/>
</dbReference>
<comment type="caution">
    <text evidence="3">The sequence shown here is derived from an EMBL/GenBank/DDBJ whole genome shotgun (WGS) entry which is preliminary data.</text>
</comment>
<sequence>MSRKLTAKTSIPVKASIDNVWKALTDPAIIKQYLFGTDTKAEWKKGGSITYTGEWEGKSYEDKGTVVEIIPGKLLHTTFYSPMSGLPDLPENYANVIYEITPEKEVTLLTISQDNLSDEESRQRAVSNWDRVLQSFRETVEKL</sequence>
<evidence type="ECO:0000256" key="1">
    <source>
        <dbReference type="ARBA" id="ARBA00006817"/>
    </source>
</evidence>